<dbReference type="EMBL" id="OZ035835">
    <property type="protein sequence ID" value="CAL1578132.1"/>
    <property type="molecule type" value="Genomic_DNA"/>
</dbReference>
<evidence type="ECO:0000313" key="1">
    <source>
        <dbReference type="EMBL" id="CAL1578132.1"/>
    </source>
</evidence>
<protein>
    <submittedName>
        <fullName evidence="1">Uncharacterized protein</fullName>
    </submittedName>
</protein>
<organism evidence="1 2">
    <name type="scientific">Knipowitschia caucasica</name>
    <name type="common">Caucasian dwarf goby</name>
    <name type="synonym">Pomatoschistus caucasicus</name>
    <dbReference type="NCBI Taxonomy" id="637954"/>
    <lineage>
        <taxon>Eukaryota</taxon>
        <taxon>Metazoa</taxon>
        <taxon>Chordata</taxon>
        <taxon>Craniata</taxon>
        <taxon>Vertebrata</taxon>
        <taxon>Euteleostomi</taxon>
        <taxon>Actinopterygii</taxon>
        <taxon>Neopterygii</taxon>
        <taxon>Teleostei</taxon>
        <taxon>Neoteleostei</taxon>
        <taxon>Acanthomorphata</taxon>
        <taxon>Gobiaria</taxon>
        <taxon>Gobiiformes</taxon>
        <taxon>Gobioidei</taxon>
        <taxon>Gobiidae</taxon>
        <taxon>Gobiinae</taxon>
        <taxon>Knipowitschia</taxon>
    </lineage>
</organism>
<proteinExistence type="predicted"/>
<gene>
    <name evidence="1" type="ORF">KC01_LOCUS9337</name>
</gene>
<evidence type="ECO:0000313" key="2">
    <source>
        <dbReference type="Proteomes" id="UP001497482"/>
    </source>
</evidence>
<sequence length="70" mass="8117">MNARSSDTEARKENEVRWVWRSQEIRDLWDHQDPLASPLMAPRDPQGPVELLERVTPVTACFHPYEPSSS</sequence>
<dbReference type="AlphaFoldDB" id="A0AAV2JKP8"/>
<keyword evidence="2" id="KW-1185">Reference proteome</keyword>
<dbReference type="Proteomes" id="UP001497482">
    <property type="component" value="Chromosome 13"/>
</dbReference>
<name>A0AAV2JKP8_KNICA</name>
<accession>A0AAV2JKP8</accession>
<reference evidence="1 2" key="1">
    <citation type="submission" date="2024-04" db="EMBL/GenBank/DDBJ databases">
        <authorList>
            <person name="Waldvogel A.-M."/>
            <person name="Schoenle A."/>
        </authorList>
    </citation>
    <scope>NUCLEOTIDE SEQUENCE [LARGE SCALE GENOMIC DNA]</scope>
</reference>